<name>A0A7J6TBI0_PEROL</name>
<evidence type="ECO:0000313" key="1">
    <source>
        <dbReference type="EMBL" id="KAF4742463.1"/>
    </source>
</evidence>
<evidence type="ECO:0000313" key="2">
    <source>
        <dbReference type="Proteomes" id="UP000574390"/>
    </source>
</evidence>
<gene>
    <name evidence="1" type="ORF">FOZ62_031162</name>
</gene>
<dbReference type="AlphaFoldDB" id="A0A7J6TBI0"/>
<proteinExistence type="predicted"/>
<dbReference type="Proteomes" id="UP000574390">
    <property type="component" value="Unassembled WGS sequence"/>
</dbReference>
<organism evidence="1 2">
    <name type="scientific">Perkinsus olseni</name>
    <name type="common">Perkinsus atlanticus</name>
    <dbReference type="NCBI Taxonomy" id="32597"/>
    <lineage>
        <taxon>Eukaryota</taxon>
        <taxon>Sar</taxon>
        <taxon>Alveolata</taxon>
        <taxon>Perkinsozoa</taxon>
        <taxon>Perkinsea</taxon>
        <taxon>Perkinsida</taxon>
        <taxon>Perkinsidae</taxon>
        <taxon>Perkinsus</taxon>
    </lineage>
</organism>
<dbReference type="EMBL" id="JABANM010008527">
    <property type="protein sequence ID" value="KAF4742463.1"/>
    <property type="molecule type" value="Genomic_DNA"/>
</dbReference>
<accession>A0A7J6TBI0</accession>
<sequence>MPELVTVAASAAEESISSRPWSLKSYEKSLRAMASSEAALRGCGAMLSSLGIAVIPESDTKPLRSAVLPVALLPRPFPARQ</sequence>
<protein>
    <submittedName>
        <fullName evidence="1">Uncharacterized protein</fullName>
    </submittedName>
</protein>
<comment type="caution">
    <text evidence="1">The sequence shown here is derived from an EMBL/GenBank/DDBJ whole genome shotgun (WGS) entry which is preliminary data.</text>
</comment>
<reference evidence="1 2" key="1">
    <citation type="submission" date="2020-04" db="EMBL/GenBank/DDBJ databases">
        <title>Perkinsus olseni comparative genomics.</title>
        <authorList>
            <person name="Bogema D.R."/>
        </authorList>
    </citation>
    <scope>NUCLEOTIDE SEQUENCE [LARGE SCALE GENOMIC DNA]</scope>
    <source>
        <strain evidence="1">ATCC PRA-205</strain>
    </source>
</reference>